<dbReference type="Pfam" id="PF11209">
    <property type="entry name" value="LmeA"/>
    <property type="match status" value="1"/>
</dbReference>
<name>A0ABZ3CA93_9ACTN</name>
<protein>
    <submittedName>
        <fullName evidence="1">LmeA family phospholipid-binding protein</fullName>
    </submittedName>
</protein>
<accession>A0ABZ3CA93</accession>
<gene>
    <name evidence="1" type="ORF">PCC79_05740</name>
</gene>
<organism evidence="1 2">
    <name type="scientific">Propioniciclava soli</name>
    <dbReference type="NCBI Taxonomy" id="2775081"/>
    <lineage>
        <taxon>Bacteria</taxon>
        <taxon>Bacillati</taxon>
        <taxon>Actinomycetota</taxon>
        <taxon>Actinomycetes</taxon>
        <taxon>Propionibacteriales</taxon>
        <taxon>Propionibacteriaceae</taxon>
        <taxon>Propioniciclava</taxon>
    </lineage>
</organism>
<sequence length="232" mass="24146">MKALAWIVGSVLVLGALLVGAVYVFDAPIRERIEAEALREVEGALAVEGGDVSVEGFPIAWYAVRQEFPAMELTAESVPFELATGPVVAHDLTARLTDVALAPDAVRAAGLTGTTRLDYSDLSALAGVEVTHADGDRIRSSGSFRVLGMNLTGTVTAVPVVDAATQTVRLEAPEVDVAGVRIPDQAVAALVDTVWQPVSLDLPYAIDVTAITATQEGLLVDLTGTDVTLPTG</sequence>
<dbReference type="EMBL" id="CP115965">
    <property type="protein sequence ID" value="WZW99697.1"/>
    <property type="molecule type" value="Genomic_DNA"/>
</dbReference>
<evidence type="ECO:0000313" key="1">
    <source>
        <dbReference type="EMBL" id="WZW99697.1"/>
    </source>
</evidence>
<dbReference type="InterPro" id="IPR021373">
    <property type="entry name" value="DUF2993"/>
</dbReference>
<keyword evidence="2" id="KW-1185">Reference proteome</keyword>
<evidence type="ECO:0000313" key="2">
    <source>
        <dbReference type="Proteomes" id="UP001434337"/>
    </source>
</evidence>
<reference evidence="1 2" key="1">
    <citation type="journal article" date="2023" name="Environ Microbiome">
        <title>A coral-associated actinobacterium mitigates coral bleaching under heat stress.</title>
        <authorList>
            <person name="Li J."/>
            <person name="Zou Y."/>
            <person name="Li Q."/>
            <person name="Zhang J."/>
            <person name="Bourne D.G."/>
            <person name="Lyu Y."/>
            <person name="Liu C."/>
            <person name="Zhang S."/>
        </authorList>
    </citation>
    <scope>NUCLEOTIDE SEQUENCE [LARGE SCALE GENOMIC DNA]</scope>
    <source>
        <strain evidence="1 2">SCSIO 13291</strain>
    </source>
</reference>
<proteinExistence type="predicted"/>
<dbReference type="Proteomes" id="UP001434337">
    <property type="component" value="Chromosome"/>
</dbReference>
<dbReference type="RefSeq" id="WP_342373263.1">
    <property type="nucleotide sequence ID" value="NZ_CP115965.1"/>
</dbReference>